<protein>
    <submittedName>
        <fullName evidence="3">Methyltransferase</fullName>
    </submittedName>
</protein>
<dbReference type="EMBL" id="BMRB01000004">
    <property type="protein sequence ID" value="GGS46836.1"/>
    <property type="molecule type" value="Genomic_DNA"/>
</dbReference>
<dbReference type="Proteomes" id="UP000660680">
    <property type="component" value="Unassembled WGS sequence"/>
</dbReference>
<reference evidence="3" key="1">
    <citation type="journal article" date="2014" name="Int. J. Syst. Evol. Microbiol.">
        <title>Complete genome sequence of Corynebacterium casei LMG S-19264T (=DSM 44701T), isolated from a smear-ripened cheese.</title>
        <authorList>
            <consortium name="US DOE Joint Genome Institute (JGI-PGF)"/>
            <person name="Walter F."/>
            <person name="Albersmeier A."/>
            <person name="Kalinowski J."/>
            <person name="Ruckert C."/>
        </authorList>
    </citation>
    <scope>NUCLEOTIDE SEQUENCE</scope>
    <source>
        <strain evidence="3">JCM 3276</strain>
    </source>
</reference>
<comment type="caution">
    <text evidence="3">The sequence shown here is derived from an EMBL/GenBank/DDBJ whole genome shotgun (WGS) entry which is preliminary data.</text>
</comment>
<keyword evidence="1" id="KW-1133">Transmembrane helix</keyword>
<accession>A0A918LHE2</accession>
<organism evidence="3 4">
    <name type="scientific">Actinokineospora fastidiosa</name>
    <dbReference type="NCBI Taxonomy" id="1816"/>
    <lineage>
        <taxon>Bacteria</taxon>
        <taxon>Bacillati</taxon>
        <taxon>Actinomycetota</taxon>
        <taxon>Actinomycetes</taxon>
        <taxon>Pseudonocardiales</taxon>
        <taxon>Pseudonocardiaceae</taxon>
        <taxon>Actinokineospora</taxon>
    </lineage>
</organism>
<keyword evidence="3" id="KW-0808">Transferase</keyword>
<evidence type="ECO:0000256" key="1">
    <source>
        <dbReference type="SAM" id="Phobius"/>
    </source>
</evidence>
<keyword evidence="1" id="KW-0472">Membrane</keyword>
<gene>
    <name evidence="3" type="ORF">GCM10010171_47550</name>
</gene>
<feature type="domain" description="Methyltransferase type 12" evidence="2">
    <location>
        <begin position="52"/>
        <end position="149"/>
    </location>
</feature>
<proteinExistence type="predicted"/>
<dbReference type="CDD" id="cd02440">
    <property type="entry name" value="AdoMet_MTases"/>
    <property type="match status" value="1"/>
</dbReference>
<reference evidence="3" key="2">
    <citation type="submission" date="2020-09" db="EMBL/GenBank/DDBJ databases">
        <authorList>
            <person name="Sun Q."/>
            <person name="Ohkuma M."/>
        </authorList>
    </citation>
    <scope>NUCLEOTIDE SEQUENCE</scope>
    <source>
        <strain evidence="3">JCM 3276</strain>
    </source>
</reference>
<dbReference type="RefSeq" id="WP_229787280.1">
    <property type="nucleotide sequence ID" value="NZ_BMRB01000004.1"/>
</dbReference>
<dbReference type="AlphaFoldDB" id="A0A918LHE2"/>
<sequence>MSDRTRAAAGYTRNVLAWYDLFVLGAVCPLVWRCHRREMLAVYDRNVGARHLDLGPGTGYFLGRCRFPANPRLVLVDNSDTVLRTASRRAARHRPVTRRRDVLDPLDLGDEVFDSVGMNFLLHCLPGGMAGKAAVFDRVLPYLAPGARIFGSTVLAHGVDHGPLAPRALASLNGDGTMDNLDDSLDGLDAELSARFTRYELTVRGSVCLFEIET</sequence>
<evidence type="ECO:0000313" key="4">
    <source>
        <dbReference type="Proteomes" id="UP000660680"/>
    </source>
</evidence>
<name>A0A918LHE2_9PSEU</name>
<keyword evidence="4" id="KW-1185">Reference proteome</keyword>
<dbReference type="InterPro" id="IPR029063">
    <property type="entry name" value="SAM-dependent_MTases_sf"/>
</dbReference>
<dbReference type="GO" id="GO:0008168">
    <property type="term" value="F:methyltransferase activity"/>
    <property type="evidence" value="ECO:0007669"/>
    <property type="project" value="UniProtKB-KW"/>
</dbReference>
<evidence type="ECO:0000259" key="2">
    <source>
        <dbReference type="Pfam" id="PF08242"/>
    </source>
</evidence>
<dbReference type="Pfam" id="PF08242">
    <property type="entry name" value="Methyltransf_12"/>
    <property type="match status" value="1"/>
</dbReference>
<dbReference type="InterPro" id="IPR013217">
    <property type="entry name" value="Methyltransf_12"/>
</dbReference>
<evidence type="ECO:0000313" key="3">
    <source>
        <dbReference type="EMBL" id="GGS46836.1"/>
    </source>
</evidence>
<dbReference type="Gene3D" id="3.40.50.150">
    <property type="entry name" value="Vaccinia Virus protein VP39"/>
    <property type="match status" value="1"/>
</dbReference>
<dbReference type="GO" id="GO:0032259">
    <property type="term" value="P:methylation"/>
    <property type="evidence" value="ECO:0007669"/>
    <property type="project" value="UniProtKB-KW"/>
</dbReference>
<keyword evidence="3" id="KW-0489">Methyltransferase</keyword>
<feature type="transmembrane region" description="Helical" evidence="1">
    <location>
        <begin position="15"/>
        <end position="32"/>
    </location>
</feature>
<dbReference type="SUPFAM" id="SSF53335">
    <property type="entry name" value="S-adenosyl-L-methionine-dependent methyltransferases"/>
    <property type="match status" value="1"/>
</dbReference>
<keyword evidence="1" id="KW-0812">Transmembrane</keyword>